<dbReference type="GeneID" id="29241930"/>
<evidence type="ECO:0000313" key="1">
    <source>
        <dbReference type="EMBL" id="AUD81429.1"/>
    </source>
</evidence>
<reference evidence="5 6" key="1">
    <citation type="submission" date="2017-05" db="EMBL/GenBank/DDBJ databases">
        <title>Comparative genomics and methylome analysis of the gut commensal Bifidobacterium breve.</title>
        <authorList>
            <person name="Bottacini F."/>
            <person name="Morrissey R."/>
            <person name="Roberts R.J."/>
            <person name="James K."/>
            <person name="van Breen J."/>
            <person name="Egan M."/>
            <person name="Lambert J."/>
            <person name="van Limpt K."/>
            <person name="Stanton C."/>
            <person name="Knol J."/>
            <person name="O' Connell Motherway M."/>
            <person name="van Sinderen D."/>
        </authorList>
    </citation>
    <scope>NUCLEOTIDE SEQUENCE [LARGE SCALE GENOMIC DNA]</scope>
    <source>
        <strain evidence="2 5">215W447a</strain>
        <strain evidence="1 6">NRBB51</strain>
    </source>
</reference>
<dbReference type="EMBL" id="CP118083">
    <property type="protein sequence ID" value="WEB54227.1"/>
    <property type="molecule type" value="Genomic_DNA"/>
</dbReference>
<evidence type="ECO:0000313" key="3">
    <source>
        <dbReference type="EMBL" id="VWQ25193.1"/>
    </source>
</evidence>
<name>A0A0L0LRC8_BIFBR</name>
<dbReference type="Proteomes" id="UP001219009">
    <property type="component" value="Chromosome"/>
</dbReference>
<dbReference type="OrthoDB" id="3242635at2"/>
<reference evidence="3 7" key="2">
    <citation type="submission" date="2019-10" db="EMBL/GenBank/DDBJ databases">
        <authorList>
            <consortium name="Melissa Lawson"/>
            <person name="O'neill I."/>
        </authorList>
    </citation>
    <scope>NUCLEOTIDE SEQUENCE [LARGE SCALE GENOMIC DNA]</scope>
    <source>
        <strain evidence="3">LH_24</strain>
    </source>
</reference>
<evidence type="ECO:0000313" key="2">
    <source>
        <dbReference type="EMBL" id="AUE03602.1"/>
    </source>
</evidence>
<dbReference type="EMBL" id="CP021392">
    <property type="protein sequence ID" value="AUD81429.1"/>
    <property type="molecule type" value="Genomic_DNA"/>
</dbReference>
<evidence type="ECO:0000313" key="4">
    <source>
        <dbReference type="EMBL" id="WEB54227.1"/>
    </source>
</evidence>
<evidence type="ECO:0000313" key="7">
    <source>
        <dbReference type="Proteomes" id="UP000494173"/>
    </source>
</evidence>
<dbReference type="Proteomes" id="UP000494173">
    <property type="component" value="Unassembled WGS sequence"/>
</dbReference>
<evidence type="ECO:0000313" key="5">
    <source>
        <dbReference type="Proteomes" id="UP000232491"/>
    </source>
</evidence>
<evidence type="ECO:0000313" key="6">
    <source>
        <dbReference type="Proteomes" id="UP000232609"/>
    </source>
</evidence>
<proteinExistence type="predicted"/>
<protein>
    <submittedName>
        <fullName evidence="3">Bifunctional UDP-N-acetylmuramoylalanyl-D-glutamate--2,6-diaminopimelate ligase/UDP-N-acetylmuramoy l-tripeptide:D-alanyl-D-alanine ligase</fullName>
    </submittedName>
</protein>
<accession>A0A0L0LRC8</accession>
<dbReference type="AlphaFoldDB" id="A0A0L0LRC8"/>
<gene>
    <name evidence="2" type="ORF">BB215W447A_1594</name>
    <name evidence="3" type="ORF">BIFLH24_01836</name>
    <name evidence="1" type="ORF">NRBB51_1340</name>
    <name evidence="4" type="ORF">PUW55_08450</name>
</gene>
<dbReference type="OMA" id="KFDSHAN"/>
<dbReference type="EMBL" id="CABWKB010000018">
    <property type="protein sequence ID" value="VWQ25193.1"/>
    <property type="molecule type" value="Genomic_DNA"/>
</dbReference>
<dbReference type="GO" id="GO:0016874">
    <property type="term" value="F:ligase activity"/>
    <property type="evidence" value="ECO:0007669"/>
    <property type="project" value="UniProtKB-KW"/>
</dbReference>
<dbReference type="Proteomes" id="UP000232491">
    <property type="component" value="Chromosome"/>
</dbReference>
<dbReference type="EMBL" id="CP021558">
    <property type="protein sequence ID" value="AUE03602.1"/>
    <property type="molecule type" value="Genomic_DNA"/>
</dbReference>
<sequence length="290" mass="30539">MSAVSESIAQRMTLGMLAERYGFDIDPEFASNVTITSLSDAVDTISPGAMYICDSNHLADLPRAEQSGAYAALLPRTCRGRDIQSGIPLVFGDCGNHMLGDLASSLAGTPSNAMAVFAVAGDDDDIIHAGVKHLADFLHMLGNPVAVIDSTGSTSMTRSLNLSYPLGILDVQRTLAVCAEDGVAAVIIAMNNATLQREALESVNVDVLGSERVAQGEDVASLKTRYAFVSDRALALTVPTGESDELAAESPAMFDQDRLGHMSLAVAMVLAAGVRRNNVRSALRVANNLR</sequence>
<reference evidence="4" key="3">
    <citation type="submission" date="2023-02" db="EMBL/GenBank/DDBJ databases">
        <authorList>
            <person name="Whidbey C."/>
        </authorList>
    </citation>
    <scope>NUCLEOTIDE SEQUENCE</scope>
    <source>
        <strain evidence="4">VSI11</strain>
    </source>
</reference>
<keyword evidence="3" id="KW-0436">Ligase</keyword>
<organism evidence="3 7">
    <name type="scientific">Bifidobacterium breve</name>
    <dbReference type="NCBI Taxonomy" id="1685"/>
    <lineage>
        <taxon>Bacteria</taxon>
        <taxon>Bacillati</taxon>
        <taxon>Actinomycetota</taxon>
        <taxon>Actinomycetes</taxon>
        <taxon>Bifidobacteriales</taxon>
        <taxon>Bifidobacteriaceae</taxon>
        <taxon>Bifidobacterium</taxon>
    </lineage>
</organism>
<dbReference type="RefSeq" id="WP_003830451.1">
    <property type="nucleotide sequence ID" value="NZ_BAABSL010000003.1"/>
</dbReference>
<dbReference type="Proteomes" id="UP000232609">
    <property type="component" value="Chromosome"/>
</dbReference>